<dbReference type="EMBL" id="JAODUO010000105">
    <property type="protein sequence ID" value="KAK2189493.1"/>
    <property type="molecule type" value="Genomic_DNA"/>
</dbReference>
<protein>
    <submittedName>
        <fullName evidence="2">Uncharacterized protein</fullName>
    </submittedName>
</protein>
<name>A0AAD9P7B4_RIDPI</name>
<dbReference type="AlphaFoldDB" id="A0AAD9P7B4"/>
<feature type="region of interest" description="Disordered" evidence="1">
    <location>
        <begin position="70"/>
        <end position="231"/>
    </location>
</feature>
<feature type="compositionally biased region" description="Basic and acidic residues" evidence="1">
    <location>
        <begin position="149"/>
        <end position="160"/>
    </location>
</feature>
<feature type="compositionally biased region" description="Polar residues" evidence="1">
    <location>
        <begin position="216"/>
        <end position="231"/>
    </location>
</feature>
<organism evidence="2 3">
    <name type="scientific">Ridgeia piscesae</name>
    <name type="common">Tubeworm</name>
    <dbReference type="NCBI Taxonomy" id="27915"/>
    <lineage>
        <taxon>Eukaryota</taxon>
        <taxon>Metazoa</taxon>
        <taxon>Spiralia</taxon>
        <taxon>Lophotrochozoa</taxon>
        <taxon>Annelida</taxon>
        <taxon>Polychaeta</taxon>
        <taxon>Sedentaria</taxon>
        <taxon>Canalipalpata</taxon>
        <taxon>Sabellida</taxon>
        <taxon>Siboglinidae</taxon>
        <taxon>Ridgeia</taxon>
    </lineage>
</organism>
<reference evidence="2" key="1">
    <citation type="journal article" date="2023" name="Mol. Biol. Evol.">
        <title>Third-Generation Sequencing Reveals the Adaptive Role of the Epigenome in Three Deep-Sea Polychaetes.</title>
        <authorList>
            <person name="Perez M."/>
            <person name="Aroh O."/>
            <person name="Sun Y."/>
            <person name="Lan Y."/>
            <person name="Juniper S.K."/>
            <person name="Young C.R."/>
            <person name="Angers B."/>
            <person name="Qian P.Y."/>
        </authorList>
    </citation>
    <scope>NUCLEOTIDE SEQUENCE</scope>
    <source>
        <strain evidence="2">R07B-5</strain>
    </source>
</reference>
<sequence>MFLASEVWRFYHTTFFINTESVRRAVTGILVFGTLVAYIVDKTKPDLSCYEIVTDNDVTEFKPYTKKPKLKYQPLKKTQKPTTAAPADQPGQTPAGNGVGPGSGTGRDGMEGDQAPLEDTRPTTSRQSHVIQVDNMTPVDTPEVTTTTSHEEGDAARQDDTTPTQMSPAEGDTAREDDMTSTSQHQLQQEVDLTPDDEPAEQDDDTAPLVTEDSDTTPAPDNKTGGNTSDQ</sequence>
<feature type="compositionally biased region" description="Gly residues" evidence="1">
    <location>
        <begin position="97"/>
        <end position="107"/>
    </location>
</feature>
<comment type="caution">
    <text evidence="2">The sequence shown here is derived from an EMBL/GenBank/DDBJ whole genome shotgun (WGS) entry which is preliminary data.</text>
</comment>
<feature type="compositionally biased region" description="Polar residues" evidence="1">
    <location>
        <begin position="180"/>
        <end position="191"/>
    </location>
</feature>
<feature type="compositionally biased region" description="Low complexity" evidence="1">
    <location>
        <begin position="71"/>
        <end position="83"/>
    </location>
</feature>
<evidence type="ECO:0000256" key="1">
    <source>
        <dbReference type="SAM" id="MobiDB-lite"/>
    </source>
</evidence>
<evidence type="ECO:0000313" key="2">
    <source>
        <dbReference type="EMBL" id="KAK2189493.1"/>
    </source>
</evidence>
<evidence type="ECO:0000313" key="3">
    <source>
        <dbReference type="Proteomes" id="UP001209878"/>
    </source>
</evidence>
<dbReference type="Proteomes" id="UP001209878">
    <property type="component" value="Unassembled WGS sequence"/>
</dbReference>
<accession>A0AAD9P7B4</accession>
<keyword evidence="3" id="KW-1185">Reference proteome</keyword>
<feature type="compositionally biased region" description="Acidic residues" evidence="1">
    <location>
        <begin position="193"/>
        <end position="206"/>
    </location>
</feature>
<feature type="compositionally biased region" description="Low complexity" evidence="1">
    <location>
        <begin position="137"/>
        <end position="148"/>
    </location>
</feature>
<gene>
    <name evidence="2" type="ORF">NP493_105g02011</name>
</gene>
<proteinExistence type="predicted"/>